<proteinExistence type="predicted"/>
<accession>A0ABS8C1Z8</accession>
<comment type="caution">
    <text evidence="2">The sequence shown here is derived from an EMBL/GenBank/DDBJ whole genome shotgun (WGS) entry which is preliminary data.</text>
</comment>
<dbReference type="InterPro" id="IPR036078">
    <property type="entry name" value="Spo11/TopoVI_A_sf"/>
</dbReference>
<gene>
    <name evidence="2" type="ORF">JAO78_005900</name>
</gene>
<keyword evidence="3" id="KW-1185">Reference proteome</keyword>
<dbReference type="RefSeq" id="WP_226750437.1">
    <property type="nucleotide sequence ID" value="NZ_JAEINI020000003.1"/>
</dbReference>
<protein>
    <submittedName>
        <fullName evidence="2">DUF2220 domain-containing protein</fullName>
    </submittedName>
</protein>
<name>A0ABS8C1Z8_9ALTE</name>
<evidence type="ECO:0000313" key="2">
    <source>
        <dbReference type="EMBL" id="MCB5226342.1"/>
    </source>
</evidence>
<reference evidence="2 3" key="1">
    <citation type="submission" date="2021-10" db="EMBL/GenBank/DDBJ databases">
        <title>Alishewanella koreense sp. nov. isolated from seawater of southwestern coast in South Korea and the proposal for the reclassification of Rheinheimera perlucida and Rheinheimera tuosuensis as Arsukibacterium perlucida and Arsukibacterium tuosuensis.</title>
        <authorList>
            <person name="Kim K.H."/>
            <person name="Ruan W."/>
            <person name="Kim K.R."/>
            <person name="Baek J.H."/>
            <person name="Jeon C.O."/>
        </authorList>
    </citation>
    <scope>NUCLEOTIDE SEQUENCE [LARGE SCALE GENOMIC DNA]</scope>
    <source>
        <strain evidence="2 3">16-MA</strain>
    </source>
</reference>
<dbReference type="Proteomes" id="UP000633814">
    <property type="component" value="Unassembled WGS sequence"/>
</dbReference>
<evidence type="ECO:0000259" key="1">
    <source>
        <dbReference type="Pfam" id="PF23947"/>
    </source>
</evidence>
<dbReference type="Pfam" id="PF23947">
    <property type="entry name" value="DUF7281"/>
    <property type="match status" value="1"/>
</dbReference>
<dbReference type="EMBL" id="JAEINI020000003">
    <property type="protein sequence ID" value="MCB5226342.1"/>
    <property type="molecule type" value="Genomic_DNA"/>
</dbReference>
<evidence type="ECO:0000313" key="3">
    <source>
        <dbReference type="Proteomes" id="UP000633814"/>
    </source>
</evidence>
<sequence>MQAALGLQALNWLAQLEQRLKRDGQVAISSKGKVARQVIAWCIEQQLLPSHSANLPVVQFTLPLLAHIAEAQLQLQQVCFRAKVCEQDRLQQAQYANQELKSAGASPRQNRVLLRLNTAISQTGLTIATVDLDWRELQLSEYDALVIVENLDCFYQLTRFRLHHRYPNPLVIYRGDSHYSTGGKALNDAWQHTGKPSLYFGDADLAGLAIAFSLHCQSILLPEFAQFKQCASFDMQADQQLKYQDQLLRVEVHSAFKPYQQLICQQLKGLRQQQMQGLALYAINLR</sequence>
<dbReference type="SUPFAM" id="SSF56726">
    <property type="entry name" value="DNA topoisomerase IV, alpha subunit"/>
    <property type="match status" value="1"/>
</dbReference>
<dbReference type="InterPro" id="IPR055705">
    <property type="entry name" value="DUF7281"/>
</dbReference>
<feature type="domain" description="DUF7281" evidence="1">
    <location>
        <begin position="125"/>
        <end position="275"/>
    </location>
</feature>
<organism evidence="2 3">
    <name type="scientific">Alishewanella maricola</name>
    <dbReference type="NCBI Taxonomy" id="2795740"/>
    <lineage>
        <taxon>Bacteria</taxon>
        <taxon>Pseudomonadati</taxon>
        <taxon>Pseudomonadota</taxon>
        <taxon>Gammaproteobacteria</taxon>
        <taxon>Alteromonadales</taxon>
        <taxon>Alteromonadaceae</taxon>
        <taxon>Alishewanella</taxon>
    </lineage>
</organism>